<evidence type="ECO:0000256" key="1">
    <source>
        <dbReference type="ARBA" id="ARBA00001913"/>
    </source>
</evidence>
<evidence type="ECO:0000259" key="9">
    <source>
        <dbReference type="Pfam" id="PF16380"/>
    </source>
</evidence>
<evidence type="ECO:0000256" key="7">
    <source>
        <dbReference type="ARBA" id="ARBA00023239"/>
    </source>
</evidence>
<dbReference type="Pfam" id="PF16380">
    <property type="entry name" value="BT_4170-like_C"/>
    <property type="match status" value="1"/>
</dbReference>
<keyword evidence="7 11" id="KW-0456">Lyase</keyword>
<keyword evidence="6" id="KW-0106">Calcium</keyword>
<evidence type="ECO:0000256" key="2">
    <source>
        <dbReference type="ARBA" id="ARBA00004613"/>
    </source>
</evidence>
<keyword evidence="5" id="KW-0732">Signal</keyword>
<evidence type="ECO:0000256" key="8">
    <source>
        <dbReference type="ARBA" id="ARBA00038263"/>
    </source>
</evidence>
<dbReference type="InterPro" id="IPR032153">
    <property type="entry name" value="BT_4170-like_C"/>
</dbReference>
<feature type="domain" description="BT-4170-like C-terminal" evidence="9">
    <location>
        <begin position="378"/>
        <end position="512"/>
    </location>
</feature>
<dbReference type="Pfam" id="PF22842">
    <property type="entry name" value="Pel9A-like_beta_helix"/>
    <property type="match status" value="1"/>
</dbReference>
<evidence type="ECO:0000256" key="5">
    <source>
        <dbReference type="ARBA" id="ARBA00022729"/>
    </source>
</evidence>
<evidence type="ECO:0000256" key="4">
    <source>
        <dbReference type="ARBA" id="ARBA00022723"/>
    </source>
</evidence>
<dbReference type="GO" id="GO:0046872">
    <property type="term" value="F:metal ion binding"/>
    <property type="evidence" value="ECO:0007669"/>
    <property type="project" value="UniProtKB-KW"/>
</dbReference>
<dbReference type="InterPro" id="IPR012334">
    <property type="entry name" value="Pectin_lyas_fold"/>
</dbReference>
<proteinExistence type="inferred from homology"/>
<comment type="cofactor">
    <cofactor evidence="1">
        <name>Ca(2+)</name>
        <dbReference type="ChEBI" id="CHEBI:29108"/>
    </cofactor>
</comment>
<dbReference type="AlphaFoldDB" id="A0A173Z9R3"/>
<keyword evidence="3" id="KW-0964">Secreted</keyword>
<comment type="subcellular location">
    <subcellularLocation>
        <location evidence="2">Secreted</location>
    </subcellularLocation>
</comment>
<dbReference type="EC" id="4.2.2.2" evidence="11"/>
<dbReference type="InterPro" id="IPR053868">
    <property type="entry name" value="Pel9A-like_beta_helix"/>
</dbReference>
<dbReference type="Gene3D" id="2.160.20.10">
    <property type="entry name" value="Single-stranded right-handed beta-helix, Pectin lyase-like"/>
    <property type="match status" value="1"/>
</dbReference>
<protein>
    <submittedName>
        <fullName evidence="11">Pectate lyase L</fullName>
        <ecNumber evidence="11">4.2.2.2</ecNumber>
    </submittedName>
</protein>
<dbReference type="PANTHER" id="PTHR40088:SF1">
    <property type="entry name" value="PECTATE LYASE PEL9"/>
    <property type="match status" value="1"/>
</dbReference>
<dbReference type="PANTHER" id="PTHR40088">
    <property type="entry name" value="PECTATE LYASE (EUROFUNG)"/>
    <property type="match status" value="1"/>
</dbReference>
<comment type="similarity">
    <text evidence="8">Belongs to the polysaccharide lyase 9 family.</text>
</comment>
<reference evidence="11 12" key="1">
    <citation type="submission" date="2015-09" db="EMBL/GenBank/DDBJ databases">
        <authorList>
            <consortium name="Pathogen Informatics"/>
        </authorList>
    </citation>
    <scope>NUCLEOTIDE SEQUENCE [LARGE SCALE GENOMIC DNA]</scope>
    <source>
        <strain evidence="11 12">2789STDY5608840</strain>
    </source>
</reference>
<dbReference type="GO" id="GO:0005576">
    <property type="term" value="C:extracellular region"/>
    <property type="evidence" value="ECO:0007669"/>
    <property type="project" value="UniProtKB-SubCell"/>
</dbReference>
<sequence length="519" mass="57599">MNTMKRFYFFLSFIEMCLCLPATNYFVATNGSDTNSGTIEKPFATLRKAQSKVVAGDTVYIRRGTYKITESEVMEHYTAGSTTWSRVFKMDKSGTGKDKRICYSGYKNERPVFDLSEVKPVNERVIVFYVSGSYLHFRNMEVVGTQVTITEHTQSECFRNEGGSNNIYEHLSMHDGMAIGFYIVTGKDNLVLNCDAYNNYDPVSDSGSGGNVDGFGGHLTSESYTGNVFRGCRAWYNSDDGFDLINCKAAFTIDNCWSFLNGYTKEGDKAGDGTGFKSGGYGMSDNPKVPKVIPMHIVQYCLAYKNKNKGFYANHHLGGIAWYNNTGYRNPSNFCMLNRKSASEKVDVPGYGHIIKNNISYMPRSAGKHLIDVDETLCEIVNNSFAPESYELTSADFISLEDTELMNPRQADGTLPDIGFLKITASSMLYGKGMGYEAGGQVPVPDEDRFGWLEAAAIAVEDNMASVVGPDAELFTSFFVNNNRVSFTERKVDLSSYQGLVMLEARAANGTIVRLKVNK</sequence>
<evidence type="ECO:0000259" key="10">
    <source>
        <dbReference type="Pfam" id="PF22842"/>
    </source>
</evidence>
<accession>A0A173Z9R3</accession>
<evidence type="ECO:0000313" key="12">
    <source>
        <dbReference type="Proteomes" id="UP000095517"/>
    </source>
</evidence>
<name>A0A173Z9R3_9BACE</name>
<dbReference type="InterPro" id="IPR011050">
    <property type="entry name" value="Pectin_lyase_fold/virulence"/>
</dbReference>
<evidence type="ECO:0000313" key="11">
    <source>
        <dbReference type="EMBL" id="CUN73061.1"/>
    </source>
</evidence>
<evidence type="ECO:0000256" key="3">
    <source>
        <dbReference type="ARBA" id="ARBA00022525"/>
    </source>
</evidence>
<dbReference type="SUPFAM" id="SSF51126">
    <property type="entry name" value="Pectin lyase-like"/>
    <property type="match status" value="1"/>
</dbReference>
<dbReference type="GO" id="GO:0030570">
    <property type="term" value="F:pectate lyase activity"/>
    <property type="evidence" value="ECO:0007669"/>
    <property type="project" value="UniProtKB-EC"/>
</dbReference>
<dbReference type="EMBL" id="CYZH01000003">
    <property type="protein sequence ID" value="CUN73061.1"/>
    <property type="molecule type" value="Genomic_DNA"/>
</dbReference>
<evidence type="ECO:0000256" key="6">
    <source>
        <dbReference type="ARBA" id="ARBA00022837"/>
    </source>
</evidence>
<dbReference type="InterPro" id="IPR052052">
    <property type="entry name" value="Polysaccharide_Lyase_9"/>
</dbReference>
<gene>
    <name evidence="11" type="primary">pelL</name>
    <name evidence="11" type="ORF">ERS852397_00749</name>
</gene>
<dbReference type="Proteomes" id="UP000095517">
    <property type="component" value="Unassembled WGS sequence"/>
</dbReference>
<dbReference type="STRING" id="338188.ERS852397_00749"/>
<keyword evidence="4" id="KW-0479">Metal-binding</keyword>
<organism evidence="11 12">
    <name type="scientific">Bacteroides finegoldii</name>
    <dbReference type="NCBI Taxonomy" id="338188"/>
    <lineage>
        <taxon>Bacteria</taxon>
        <taxon>Pseudomonadati</taxon>
        <taxon>Bacteroidota</taxon>
        <taxon>Bacteroidia</taxon>
        <taxon>Bacteroidales</taxon>
        <taxon>Bacteroidaceae</taxon>
        <taxon>Bacteroides</taxon>
    </lineage>
</organism>
<feature type="domain" description="Pel9A-like right handed beta-helix region" evidence="10">
    <location>
        <begin position="24"/>
        <end position="371"/>
    </location>
</feature>